<dbReference type="GO" id="GO:0016491">
    <property type="term" value="F:oxidoreductase activity"/>
    <property type="evidence" value="ECO:0007669"/>
    <property type="project" value="UniProtKB-KW"/>
</dbReference>
<dbReference type="AlphaFoldDB" id="A0A8H4T8X5"/>
<dbReference type="Gene3D" id="3.40.50.720">
    <property type="entry name" value="NAD(P)-binding Rossmann-like Domain"/>
    <property type="match status" value="1"/>
</dbReference>
<gene>
    <name evidence="3" type="ORF">FGADI_5886</name>
</gene>
<name>A0A8H4T8X5_9HYPO</name>
<dbReference type="InterPro" id="IPR002347">
    <property type="entry name" value="SDR_fam"/>
</dbReference>
<evidence type="ECO:0000256" key="1">
    <source>
        <dbReference type="ARBA" id="ARBA00006484"/>
    </source>
</evidence>
<reference evidence="3" key="2">
    <citation type="submission" date="2020-05" db="EMBL/GenBank/DDBJ databases">
        <authorList>
            <person name="Kim H.-S."/>
            <person name="Proctor R.H."/>
            <person name="Brown D.W."/>
        </authorList>
    </citation>
    <scope>NUCLEOTIDE SEQUENCE</scope>
    <source>
        <strain evidence="3">NRRL 45417</strain>
    </source>
</reference>
<evidence type="ECO:0000313" key="4">
    <source>
        <dbReference type="Proteomes" id="UP000604273"/>
    </source>
</evidence>
<dbReference type="Proteomes" id="UP000604273">
    <property type="component" value="Unassembled WGS sequence"/>
</dbReference>
<proteinExistence type="inferred from homology"/>
<dbReference type="PANTHER" id="PTHR43669">
    <property type="entry name" value="5-KETO-D-GLUCONATE 5-REDUCTASE"/>
    <property type="match status" value="1"/>
</dbReference>
<organism evidence="3 4">
    <name type="scientific">Fusarium gaditjirri</name>
    <dbReference type="NCBI Taxonomy" id="282569"/>
    <lineage>
        <taxon>Eukaryota</taxon>
        <taxon>Fungi</taxon>
        <taxon>Dikarya</taxon>
        <taxon>Ascomycota</taxon>
        <taxon>Pezizomycotina</taxon>
        <taxon>Sordariomycetes</taxon>
        <taxon>Hypocreomycetidae</taxon>
        <taxon>Hypocreales</taxon>
        <taxon>Nectriaceae</taxon>
        <taxon>Fusarium</taxon>
        <taxon>Fusarium nisikadoi species complex</taxon>
    </lineage>
</organism>
<evidence type="ECO:0000313" key="3">
    <source>
        <dbReference type="EMBL" id="KAF4953550.1"/>
    </source>
</evidence>
<keyword evidence="4" id="KW-1185">Reference proteome</keyword>
<protein>
    <recommendedName>
        <fullName evidence="5">Oxidoreductase</fullName>
    </recommendedName>
</protein>
<accession>A0A8H4T8X5</accession>
<reference evidence="3" key="1">
    <citation type="journal article" date="2020" name="BMC Genomics">
        <title>Correction to: Identification and distribution of gene clusters required for synthesis of sphingolipid metabolism inhibitors in diverse species of the filamentous fungus Fusarium.</title>
        <authorList>
            <person name="Kim H.S."/>
            <person name="Lohmar J.M."/>
            <person name="Busman M."/>
            <person name="Brown D.W."/>
            <person name="Naumann T.A."/>
            <person name="Divon H.H."/>
            <person name="Lysoe E."/>
            <person name="Uhlig S."/>
            <person name="Proctor R.H."/>
        </authorList>
    </citation>
    <scope>NUCLEOTIDE SEQUENCE</scope>
    <source>
        <strain evidence="3">NRRL 45417</strain>
    </source>
</reference>
<evidence type="ECO:0008006" key="5">
    <source>
        <dbReference type="Google" id="ProtNLM"/>
    </source>
</evidence>
<sequence>MSTPSLRNAQQVRDFVETKHDKPYDAIDPRTSELPGGFVVCIIGAGGAAGAGLSRSFAKAGASGLILAARSQKTLEATAKEVGDINASIKIASVTCDITSNDSVADIASTVKNQFNGRLDAVFVNCGFSGPLSKATVLEEDFADVQKAFATHCLGTWLAAHHLLPFLLKSNGSFIVISSISAQSLIGFGTTSHYCTSKLAQARMIEMLHAQYADKGIFVASVHPGGMQSEFSRAASNDIQHRESISKICVKYKAYDG</sequence>
<dbReference type="PRINTS" id="PR00081">
    <property type="entry name" value="GDHRDH"/>
</dbReference>
<dbReference type="PANTHER" id="PTHR43669:SF3">
    <property type="entry name" value="ALCOHOL DEHYDROGENASE, PUTATIVE (AFU_ORTHOLOGUE AFUA_3G03445)-RELATED"/>
    <property type="match status" value="1"/>
</dbReference>
<dbReference type="OrthoDB" id="1933717at2759"/>
<dbReference type="CDD" id="cd05233">
    <property type="entry name" value="SDR_c"/>
    <property type="match status" value="1"/>
</dbReference>
<comment type="similarity">
    <text evidence="1">Belongs to the short-chain dehydrogenases/reductases (SDR) family.</text>
</comment>
<evidence type="ECO:0000256" key="2">
    <source>
        <dbReference type="ARBA" id="ARBA00023002"/>
    </source>
</evidence>
<dbReference type="EMBL" id="JABFAI010000135">
    <property type="protein sequence ID" value="KAF4953550.1"/>
    <property type="molecule type" value="Genomic_DNA"/>
</dbReference>
<keyword evidence="2" id="KW-0560">Oxidoreductase</keyword>
<dbReference type="SUPFAM" id="SSF51735">
    <property type="entry name" value="NAD(P)-binding Rossmann-fold domains"/>
    <property type="match status" value="1"/>
</dbReference>
<dbReference type="InterPro" id="IPR036291">
    <property type="entry name" value="NAD(P)-bd_dom_sf"/>
</dbReference>
<dbReference type="Pfam" id="PF00106">
    <property type="entry name" value="adh_short"/>
    <property type="match status" value="1"/>
</dbReference>
<comment type="caution">
    <text evidence="3">The sequence shown here is derived from an EMBL/GenBank/DDBJ whole genome shotgun (WGS) entry which is preliminary data.</text>
</comment>